<sequence length="67" mass="7811">MAGPTSLRSKWEIKEVLKSEKTRRTQIKVDLVDENFTKLRGRNSRTSLTPYEEGRYQLEIKAPETSI</sequence>
<dbReference type="AlphaFoldDB" id="A0A8C0VXF6"/>
<dbReference type="Gene3D" id="3.10.110.10">
    <property type="entry name" value="Ubiquitin Conjugating Enzyme"/>
    <property type="match status" value="1"/>
</dbReference>
<name>A0A8C0VXF6_CASCN</name>
<reference evidence="1" key="1">
    <citation type="submission" date="2023-09" db="UniProtKB">
        <authorList>
            <consortium name="Ensembl"/>
        </authorList>
    </citation>
    <scope>IDENTIFICATION</scope>
</reference>
<dbReference type="InterPro" id="IPR016135">
    <property type="entry name" value="UBQ-conjugating_enzyme/RWD"/>
</dbReference>
<organism evidence="1">
    <name type="scientific">Castor canadensis</name>
    <name type="common">American beaver</name>
    <dbReference type="NCBI Taxonomy" id="51338"/>
    <lineage>
        <taxon>Eukaryota</taxon>
        <taxon>Metazoa</taxon>
        <taxon>Chordata</taxon>
        <taxon>Craniata</taxon>
        <taxon>Vertebrata</taxon>
        <taxon>Euteleostomi</taxon>
        <taxon>Mammalia</taxon>
        <taxon>Eutheria</taxon>
        <taxon>Euarchontoglires</taxon>
        <taxon>Glires</taxon>
        <taxon>Rodentia</taxon>
        <taxon>Castorimorpha</taxon>
        <taxon>Castoridae</taxon>
        <taxon>Castor</taxon>
    </lineage>
</organism>
<accession>A0A8C0VXF6</accession>
<protein>
    <submittedName>
        <fullName evidence="1">Uncharacterized protein</fullName>
    </submittedName>
</protein>
<proteinExistence type="predicted"/>
<evidence type="ECO:0000313" key="1">
    <source>
        <dbReference type="Ensembl" id="ENSCCNP00000002365.1"/>
    </source>
</evidence>
<dbReference type="Ensembl" id="ENSCCNT00000003168.1">
    <property type="protein sequence ID" value="ENSCCNP00000002365.1"/>
    <property type="gene ID" value="ENSCCNG00000002601.1"/>
</dbReference>